<proteinExistence type="predicted"/>
<evidence type="ECO:0008006" key="3">
    <source>
        <dbReference type="Google" id="ProtNLM"/>
    </source>
</evidence>
<name>A0A1M4V0Y8_9LACT</name>
<protein>
    <recommendedName>
        <fullName evidence="3">DUF3284 domain-containing protein</fullName>
    </recommendedName>
</protein>
<dbReference type="Pfam" id="PF11687">
    <property type="entry name" value="DUF3284"/>
    <property type="match status" value="1"/>
</dbReference>
<dbReference type="STRING" id="1121025.SAMN02745249_00790"/>
<dbReference type="Proteomes" id="UP000184128">
    <property type="component" value="Unassembled WGS sequence"/>
</dbReference>
<evidence type="ECO:0000313" key="2">
    <source>
        <dbReference type="Proteomes" id="UP000184128"/>
    </source>
</evidence>
<dbReference type="OrthoDB" id="2361512at2"/>
<evidence type="ECO:0000313" key="1">
    <source>
        <dbReference type="EMBL" id="SHE62558.1"/>
    </source>
</evidence>
<gene>
    <name evidence="1" type="ORF">SAMN02745249_00790</name>
</gene>
<dbReference type="InterPro" id="IPR021701">
    <property type="entry name" value="DUF3284"/>
</dbReference>
<dbReference type="EMBL" id="FQUF01000010">
    <property type="protein sequence ID" value="SHE62558.1"/>
    <property type="molecule type" value="Genomic_DNA"/>
</dbReference>
<dbReference type="RefSeq" id="WP_073296730.1">
    <property type="nucleotide sequence ID" value="NZ_FQUF01000010.1"/>
</dbReference>
<accession>A0A1M4V0Y8</accession>
<sequence>MEVVKKLNVPINYLFDVFEQSIQSDILAQTGKKLTEDEFTNFEYVKEFSKNNKATIHIEKYVRGQVYAYSTHTDKNTISVKYEVRSVDEQTSELRYSENIVSNGYLQKINDAFVGFIWGLLKKKRFKEMLNQIEQEYTG</sequence>
<organism evidence="1 2">
    <name type="scientific">Atopostipes suicloacalis DSM 15692</name>
    <dbReference type="NCBI Taxonomy" id="1121025"/>
    <lineage>
        <taxon>Bacteria</taxon>
        <taxon>Bacillati</taxon>
        <taxon>Bacillota</taxon>
        <taxon>Bacilli</taxon>
        <taxon>Lactobacillales</taxon>
        <taxon>Carnobacteriaceae</taxon>
        <taxon>Atopostipes</taxon>
    </lineage>
</organism>
<reference evidence="1 2" key="1">
    <citation type="submission" date="2016-11" db="EMBL/GenBank/DDBJ databases">
        <authorList>
            <person name="Jaros S."/>
            <person name="Januszkiewicz K."/>
            <person name="Wedrychowicz H."/>
        </authorList>
    </citation>
    <scope>NUCLEOTIDE SEQUENCE [LARGE SCALE GENOMIC DNA]</scope>
    <source>
        <strain evidence="1 2">DSM 15692</strain>
    </source>
</reference>
<keyword evidence="2" id="KW-1185">Reference proteome</keyword>
<dbReference type="AlphaFoldDB" id="A0A1M4V0Y8"/>